<proteinExistence type="predicted"/>
<keyword evidence="3" id="KW-1185">Reference proteome</keyword>
<evidence type="ECO:0000313" key="3">
    <source>
        <dbReference type="Proteomes" id="UP000017819"/>
    </source>
</evidence>
<evidence type="ECO:0000313" key="2">
    <source>
        <dbReference type="EMBL" id="ESR23255.1"/>
    </source>
</evidence>
<feature type="transmembrane region" description="Helical" evidence="1">
    <location>
        <begin position="106"/>
        <end position="126"/>
    </location>
</feature>
<dbReference type="eggNOG" id="ENOG5032TCM">
    <property type="taxonomic scope" value="Bacteria"/>
</dbReference>
<name>V4RJ05_9HYPH</name>
<accession>V4RJ05</accession>
<dbReference type="InterPro" id="IPR046161">
    <property type="entry name" value="DUF6163"/>
</dbReference>
<sequence>MAMRTIRLPRRGKLSPAGILLWYMRALAVYYFVSGLNHWAMIIGLTGDFGAAPTHWQVAHIYFAVVELAAALGLWFGASWGVAAWLFCAVAELVMMNGFTELFGQSWPTTVFHAGTILVYIGLAWWSGSPGNTGEVLRLPED</sequence>
<dbReference type="RefSeq" id="WP_023433441.1">
    <property type="nucleotide sequence ID" value="NZ_AWXZ01000039.1"/>
</dbReference>
<dbReference type="EMBL" id="AWXZ01000039">
    <property type="protein sequence ID" value="ESR23255.1"/>
    <property type="molecule type" value="Genomic_DNA"/>
</dbReference>
<dbReference type="AlphaFoldDB" id="V4RJ05"/>
<comment type="caution">
    <text evidence="2">The sequence shown here is derived from an EMBL/GenBank/DDBJ whole genome shotgun (WGS) entry which is preliminary data.</text>
</comment>
<feature type="transmembrane region" description="Helical" evidence="1">
    <location>
        <begin position="20"/>
        <end position="41"/>
    </location>
</feature>
<organism evidence="2 3">
    <name type="scientific">Lutibaculum baratangense AMV1</name>
    <dbReference type="NCBI Taxonomy" id="631454"/>
    <lineage>
        <taxon>Bacteria</taxon>
        <taxon>Pseudomonadati</taxon>
        <taxon>Pseudomonadota</taxon>
        <taxon>Alphaproteobacteria</taxon>
        <taxon>Hyphomicrobiales</taxon>
        <taxon>Tepidamorphaceae</taxon>
        <taxon>Lutibaculum</taxon>
    </lineage>
</organism>
<keyword evidence="1" id="KW-0472">Membrane</keyword>
<protein>
    <recommendedName>
        <fullName evidence="4">DoxX family protein</fullName>
    </recommendedName>
</protein>
<feature type="transmembrane region" description="Helical" evidence="1">
    <location>
        <begin position="61"/>
        <end position="94"/>
    </location>
</feature>
<dbReference type="OrthoDB" id="7843623at2"/>
<dbReference type="STRING" id="631454.N177_3323"/>
<dbReference type="Pfam" id="PF19660">
    <property type="entry name" value="DUF6163"/>
    <property type="match status" value="1"/>
</dbReference>
<keyword evidence="1" id="KW-0812">Transmembrane</keyword>
<dbReference type="Proteomes" id="UP000017819">
    <property type="component" value="Unassembled WGS sequence"/>
</dbReference>
<reference evidence="2 3" key="1">
    <citation type="journal article" date="2014" name="Genome Announc.">
        <title>Draft Genome Sequence of Lutibaculum baratangense Strain AMV1T, Isolated from a Mud Volcano in Andamans, India.</title>
        <authorList>
            <person name="Singh A."/>
            <person name="Sreenivas A."/>
            <person name="Sathyanarayana Reddy G."/>
            <person name="Pinnaka A.K."/>
            <person name="Shivaji S."/>
        </authorList>
    </citation>
    <scope>NUCLEOTIDE SEQUENCE [LARGE SCALE GENOMIC DNA]</scope>
    <source>
        <strain evidence="2 3">AMV1</strain>
    </source>
</reference>
<evidence type="ECO:0000256" key="1">
    <source>
        <dbReference type="SAM" id="Phobius"/>
    </source>
</evidence>
<keyword evidence="1" id="KW-1133">Transmembrane helix</keyword>
<gene>
    <name evidence="2" type="ORF">N177_3323</name>
</gene>
<evidence type="ECO:0008006" key="4">
    <source>
        <dbReference type="Google" id="ProtNLM"/>
    </source>
</evidence>